<name>A0A6S6WMH1_9PLEO</name>
<organism evidence="1 2">
    <name type="scientific">Pyrenophora teres f. teres</name>
    <dbReference type="NCBI Taxonomy" id="97479"/>
    <lineage>
        <taxon>Eukaryota</taxon>
        <taxon>Fungi</taxon>
        <taxon>Dikarya</taxon>
        <taxon>Ascomycota</taxon>
        <taxon>Pezizomycotina</taxon>
        <taxon>Dothideomycetes</taxon>
        <taxon>Pleosporomycetidae</taxon>
        <taxon>Pleosporales</taxon>
        <taxon>Pleosporineae</taxon>
        <taxon>Pleosporaceae</taxon>
        <taxon>Pyrenophora</taxon>
    </lineage>
</organism>
<dbReference type="Gene3D" id="3.40.50.1820">
    <property type="entry name" value="alpha/beta hydrolase"/>
    <property type="match status" value="1"/>
</dbReference>
<proteinExistence type="predicted"/>
<evidence type="ECO:0000313" key="2">
    <source>
        <dbReference type="Proteomes" id="UP000472372"/>
    </source>
</evidence>
<protein>
    <submittedName>
        <fullName evidence="1">MhpC</fullName>
    </submittedName>
</protein>
<dbReference type="EMBL" id="HG992985">
    <property type="protein sequence ID" value="CAE7207351.1"/>
    <property type="molecule type" value="Genomic_DNA"/>
</dbReference>
<evidence type="ECO:0000313" key="1">
    <source>
        <dbReference type="EMBL" id="CAE7207351.1"/>
    </source>
</evidence>
<reference evidence="1" key="1">
    <citation type="submission" date="2021-02" db="EMBL/GenBank/DDBJ databases">
        <authorList>
            <person name="Syme A R."/>
            <person name="Syme A R."/>
            <person name="Moolhuijzen P."/>
        </authorList>
    </citation>
    <scope>NUCLEOTIDE SEQUENCE</scope>
    <source>
        <strain evidence="1">W1-1</strain>
    </source>
</reference>
<sequence>MRFFEALLPLALAGITTAKNCQNLIIPVTIASRQGLFKLVPVEGNIDIASFVAKFNRVGVNYTQELLQGYQTLEGSYNISARYCKPHHGSSDTIQLLSHGIGFDKTYWDLEYDNYAYSYVNTALEAGYSTLAIDRLGIGLSSHGDPINEIQAQSEVEALNAVTLMLRNGKVPGIGRPYKKVVHVGHSFGSVQTFWLSSLYPNNTDGIILTGFGGTSQYLSYVIAGWNLHSARLNQPLRLGNASRHGFQAEVAKGIIESFKVALKVSGVHLSSNELWNVLATTEVMDLVNGYNTTDVSYNYPSGYIASSDLTSLQYAFLYPGHYDIGLAVEAERTKHPLTIGELLTIGSGPKSSCFTGPVLVVTGENDVPFCGGNCYAGINGTGLSNLAEGAKQAFRSASVFKSHIQPMTGHGNNFHFNATAGYKVMHDFLADNGLAAH</sequence>
<accession>A0A6S6WMH1</accession>
<dbReference type="AlphaFoldDB" id="A0A6S6WMH1"/>
<dbReference type="Proteomes" id="UP000472372">
    <property type="component" value="Chromosome 9"/>
</dbReference>
<gene>
    <name evidence="1" type="ORF">PTTW11_09694</name>
</gene>
<dbReference type="InterPro" id="IPR029058">
    <property type="entry name" value="AB_hydrolase_fold"/>
</dbReference>
<dbReference type="SUPFAM" id="SSF53474">
    <property type="entry name" value="alpha/beta-Hydrolases"/>
    <property type="match status" value="1"/>
</dbReference>